<evidence type="ECO:0000313" key="2">
    <source>
        <dbReference type="EMBL" id="KHN47578.1"/>
    </source>
</evidence>
<proteinExistence type="predicted"/>
<keyword evidence="1" id="KW-1133">Transmembrane helix</keyword>
<dbReference type="Proteomes" id="UP000053555">
    <property type="component" value="Unassembled WGS sequence"/>
</dbReference>
<keyword evidence="1" id="KW-0472">Membrane</keyword>
<gene>
    <name evidence="2" type="ORF">glysoja_044193</name>
</gene>
<accession>A0A0B2SRR0</accession>
<dbReference type="EMBL" id="KN640496">
    <property type="protein sequence ID" value="KHN47578.1"/>
    <property type="molecule type" value="Genomic_DNA"/>
</dbReference>
<evidence type="ECO:0000256" key="1">
    <source>
        <dbReference type="SAM" id="Phobius"/>
    </source>
</evidence>
<reference evidence="2" key="1">
    <citation type="submission" date="2014-07" db="EMBL/GenBank/DDBJ databases">
        <title>Identification of a novel salt tolerance gene in wild soybean by whole-genome sequencing.</title>
        <authorList>
            <person name="Lam H.-M."/>
            <person name="Qi X."/>
            <person name="Li M.-W."/>
            <person name="Liu X."/>
            <person name="Xie M."/>
            <person name="Ni M."/>
            <person name="Xu X."/>
        </authorList>
    </citation>
    <scope>NUCLEOTIDE SEQUENCE [LARGE SCALE GENOMIC DNA]</scope>
    <source>
        <tissue evidence="2">Root</tissue>
    </source>
</reference>
<protein>
    <submittedName>
        <fullName evidence="2">Nitrate transporter 1.2</fullName>
    </submittedName>
</protein>
<organism evidence="2">
    <name type="scientific">Glycine soja</name>
    <name type="common">Wild soybean</name>
    <dbReference type="NCBI Taxonomy" id="3848"/>
    <lineage>
        <taxon>Eukaryota</taxon>
        <taxon>Viridiplantae</taxon>
        <taxon>Streptophyta</taxon>
        <taxon>Embryophyta</taxon>
        <taxon>Tracheophyta</taxon>
        <taxon>Spermatophyta</taxon>
        <taxon>Magnoliopsida</taxon>
        <taxon>eudicotyledons</taxon>
        <taxon>Gunneridae</taxon>
        <taxon>Pentapetalae</taxon>
        <taxon>rosids</taxon>
        <taxon>fabids</taxon>
        <taxon>Fabales</taxon>
        <taxon>Fabaceae</taxon>
        <taxon>Papilionoideae</taxon>
        <taxon>50 kb inversion clade</taxon>
        <taxon>NPAAA clade</taxon>
        <taxon>indigoferoid/millettioid clade</taxon>
        <taxon>Phaseoleae</taxon>
        <taxon>Glycine</taxon>
        <taxon>Glycine subgen. Soja</taxon>
    </lineage>
</organism>
<sequence>MLAASFALVVEILESLAFLANACNLVLYLRQYMHMSPSYIFHLWVSLAFSIFINCLFFCSQELLAAVEDEKCMR</sequence>
<keyword evidence="1" id="KW-0812">Transmembrane</keyword>
<feature type="transmembrane region" description="Helical" evidence="1">
    <location>
        <begin position="38"/>
        <end position="59"/>
    </location>
</feature>
<dbReference type="AlphaFoldDB" id="A0A0B2SRR0"/>
<name>A0A0B2SRR0_GLYSO</name>